<feature type="domain" description="EamA" evidence="2">
    <location>
        <begin position="16"/>
        <end position="139"/>
    </location>
</feature>
<keyword evidence="4" id="KW-1185">Reference proteome</keyword>
<gene>
    <name evidence="3" type="ORF">ES724_05615</name>
</gene>
<keyword evidence="1" id="KW-0812">Transmembrane</keyword>
<dbReference type="AlphaFoldDB" id="A0A5C6ZWT0"/>
<evidence type="ECO:0000256" key="1">
    <source>
        <dbReference type="SAM" id="Phobius"/>
    </source>
</evidence>
<evidence type="ECO:0000313" key="4">
    <source>
        <dbReference type="Proteomes" id="UP000321367"/>
    </source>
</evidence>
<dbReference type="GO" id="GO:0016020">
    <property type="term" value="C:membrane"/>
    <property type="evidence" value="ECO:0007669"/>
    <property type="project" value="InterPro"/>
</dbReference>
<organism evidence="3 4">
    <name type="scientific">Gillisia hiemivivida</name>
    <dbReference type="NCBI Taxonomy" id="291190"/>
    <lineage>
        <taxon>Bacteria</taxon>
        <taxon>Pseudomonadati</taxon>
        <taxon>Bacteroidota</taxon>
        <taxon>Flavobacteriia</taxon>
        <taxon>Flavobacteriales</taxon>
        <taxon>Flavobacteriaceae</taxon>
        <taxon>Gillisia</taxon>
    </lineage>
</organism>
<protein>
    <submittedName>
        <fullName evidence="3">EamA family transporter</fullName>
    </submittedName>
</protein>
<dbReference type="Pfam" id="PF00892">
    <property type="entry name" value="EamA"/>
    <property type="match status" value="2"/>
</dbReference>
<comment type="caution">
    <text evidence="3">The sequence shown here is derived from an EMBL/GenBank/DDBJ whole genome shotgun (WGS) entry which is preliminary data.</text>
</comment>
<dbReference type="Proteomes" id="UP000321367">
    <property type="component" value="Unassembled WGS sequence"/>
</dbReference>
<feature type="transmembrane region" description="Helical" evidence="1">
    <location>
        <begin position="124"/>
        <end position="143"/>
    </location>
</feature>
<feature type="domain" description="EamA" evidence="2">
    <location>
        <begin position="151"/>
        <end position="280"/>
    </location>
</feature>
<feature type="transmembrane region" description="Helical" evidence="1">
    <location>
        <begin position="149"/>
        <end position="169"/>
    </location>
</feature>
<evidence type="ECO:0000313" key="3">
    <source>
        <dbReference type="EMBL" id="TXD94489.1"/>
    </source>
</evidence>
<evidence type="ECO:0000259" key="2">
    <source>
        <dbReference type="Pfam" id="PF00892"/>
    </source>
</evidence>
<feature type="transmembrane region" description="Helical" evidence="1">
    <location>
        <begin position="12"/>
        <end position="33"/>
    </location>
</feature>
<reference evidence="3 4" key="1">
    <citation type="submission" date="2019-08" db="EMBL/GenBank/DDBJ databases">
        <title>Genome sequence of Gillisia hiemivivida IC154 (type strain).</title>
        <authorList>
            <person name="Bowman J.P."/>
        </authorList>
    </citation>
    <scope>NUCLEOTIDE SEQUENCE [LARGE SCALE GENOMIC DNA]</scope>
    <source>
        <strain evidence="3 4">IC154</strain>
    </source>
</reference>
<dbReference type="InterPro" id="IPR000620">
    <property type="entry name" value="EamA_dom"/>
</dbReference>
<accession>A0A5C6ZWT0</accession>
<feature type="transmembrane region" description="Helical" evidence="1">
    <location>
        <begin position="207"/>
        <end position="232"/>
    </location>
</feature>
<name>A0A5C6ZWT0_9FLAO</name>
<keyword evidence="1" id="KW-0472">Membrane</keyword>
<feature type="transmembrane region" description="Helical" evidence="1">
    <location>
        <begin position="181"/>
        <end position="201"/>
    </location>
</feature>
<dbReference type="EMBL" id="VORY01000004">
    <property type="protein sequence ID" value="TXD94489.1"/>
    <property type="molecule type" value="Genomic_DNA"/>
</dbReference>
<feature type="transmembrane region" description="Helical" evidence="1">
    <location>
        <begin position="95"/>
        <end position="112"/>
    </location>
</feature>
<feature type="transmembrane region" description="Helical" evidence="1">
    <location>
        <begin position="39"/>
        <end position="56"/>
    </location>
</feature>
<dbReference type="OrthoDB" id="9150437at2"/>
<proteinExistence type="predicted"/>
<dbReference type="InterPro" id="IPR037185">
    <property type="entry name" value="EmrE-like"/>
</dbReference>
<dbReference type="PANTHER" id="PTHR22911">
    <property type="entry name" value="ACYL-MALONYL CONDENSING ENZYME-RELATED"/>
    <property type="match status" value="1"/>
</dbReference>
<sequence length="296" mass="33087">MAEKNLQYSKILELNLAVLFISTSGVLGRYITLNPFVTIFYRTLLAAILFYIFCRFKKLDLRISNKRDVLKIVLSGLLMAGHWVAYFFALQYSNVAIGILSLFTYPVVTVFLEPLILKTKFSKVHLALGVLVLFGVYFLVPEISFQNNYTIAVLLGILSGIFYALRNILMKQEIEKYNGSVLMMYQIVVVAVVLSPVVFFSDFNEVILQWAPLLTLAIVTTCIGHTLFLLSLRNFSTTAASIMSSAQPLYAIILGILFLSEYPSLKTIIGGVLIISAVIIESIRSLRKNAVVEGID</sequence>
<feature type="transmembrane region" description="Helical" evidence="1">
    <location>
        <begin position="68"/>
        <end position="89"/>
    </location>
</feature>
<feature type="transmembrane region" description="Helical" evidence="1">
    <location>
        <begin position="239"/>
        <end position="259"/>
    </location>
</feature>
<dbReference type="RefSeq" id="WP_146930733.1">
    <property type="nucleotide sequence ID" value="NZ_CBCSHZ010000004.1"/>
</dbReference>
<keyword evidence="1" id="KW-1133">Transmembrane helix</keyword>
<dbReference type="PANTHER" id="PTHR22911:SF79">
    <property type="entry name" value="MOBA-LIKE NTP TRANSFERASE DOMAIN-CONTAINING PROTEIN"/>
    <property type="match status" value="1"/>
</dbReference>
<feature type="transmembrane region" description="Helical" evidence="1">
    <location>
        <begin position="265"/>
        <end position="283"/>
    </location>
</feature>
<dbReference type="SUPFAM" id="SSF103481">
    <property type="entry name" value="Multidrug resistance efflux transporter EmrE"/>
    <property type="match status" value="2"/>
</dbReference>